<dbReference type="PROSITE" id="PS00737">
    <property type="entry name" value="THIOLASE_2"/>
    <property type="match status" value="1"/>
</dbReference>
<dbReference type="PANTHER" id="PTHR43365">
    <property type="entry name" value="BLR7806 PROTEIN"/>
    <property type="match status" value="1"/>
</dbReference>
<name>A0A1X1RHW0_MYCFA</name>
<dbReference type="AlphaFoldDB" id="A0A1X1RHW0"/>
<organism evidence="5 6">
    <name type="scientific">Mycolicibacterium fallax</name>
    <name type="common">Mycobacterium fallax</name>
    <dbReference type="NCBI Taxonomy" id="1793"/>
    <lineage>
        <taxon>Bacteria</taxon>
        <taxon>Bacillati</taxon>
        <taxon>Actinomycetota</taxon>
        <taxon>Actinomycetes</taxon>
        <taxon>Mycobacteriales</taxon>
        <taxon>Mycobacteriaceae</taxon>
        <taxon>Mycolicibacterium</taxon>
    </lineage>
</organism>
<comment type="caution">
    <text evidence="5">The sequence shown here is derived from an EMBL/GenBank/DDBJ whole genome shotgun (WGS) entry which is preliminary data.</text>
</comment>
<dbReference type="InterPro" id="IPR020616">
    <property type="entry name" value="Thiolase_N"/>
</dbReference>
<dbReference type="PANTHER" id="PTHR43365:SF1">
    <property type="entry name" value="ACETYL-COA C-ACYLTRANSFERASE"/>
    <property type="match status" value="1"/>
</dbReference>
<evidence type="ECO:0000256" key="2">
    <source>
        <dbReference type="ARBA" id="ARBA00022679"/>
    </source>
</evidence>
<proteinExistence type="inferred from homology"/>
<dbReference type="EMBL" id="LQOJ01000020">
    <property type="protein sequence ID" value="ORV06674.1"/>
    <property type="molecule type" value="Genomic_DNA"/>
</dbReference>
<dbReference type="InterPro" id="IPR020617">
    <property type="entry name" value="Thiolase_C"/>
</dbReference>
<evidence type="ECO:0000256" key="4">
    <source>
        <dbReference type="RuleBase" id="RU003557"/>
    </source>
</evidence>
<dbReference type="Pfam" id="PF00108">
    <property type="entry name" value="Thiolase_N"/>
    <property type="match status" value="1"/>
</dbReference>
<keyword evidence="6" id="KW-1185">Reference proteome</keyword>
<evidence type="ECO:0000313" key="5">
    <source>
        <dbReference type="EMBL" id="ORV06674.1"/>
    </source>
</evidence>
<dbReference type="STRING" id="1793.AWC04_04235"/>
<dbReference type="Pfam" id="PF02803">
    <property type="entry name" value="Thiolase_C"/>
    <property type="match status" value="1"/>
</dbReference>
<dbReference type="GO" id="GO:0016747">
    <property type="term" value="F:acyltransferase activity, transferring groups other than amino-acyl groups"/>
    <property type="evidence" value="ECO:0007669"/>
    <property type="project" value="InterPro"/>
</dbReference>
<protein>
    <submittedName>
        <fullName evidence="5">Acetyl-CoA acetyltransferase</fullName>
    </submittedName>
</protein>
<keyword evidence="2 4" id="KW-0808">Transferase</keyword>
<sequence>MTEAVIAAAVRTPIGKRNGSLATAHAADLSALVLNELMARTGLDPAVVDDVVWGCVGQVGDQSSNIARYSVLAAGWPESIPGVTVNRACGSSQQALDFAAAAVLSGLQDVVVAGGVEVMSRVPLGATRSTGMPFGPKALARYDGFQFNQGLGAELICRRWGFDRRAVDEYAVRSHELAAAAADRGAFTEQIVAVDGLAADEGIRRGSTVEKLSGLKPAFSDDGVIHAGNSSQISDGAAALLVTTAAKAAELGLTPLARYVAGAVTGDDPVLMLTGPIPATEKVLARAGLGVGDIGVFEVNEAFAPVPMAWLAETGADPDRLNPLGGAIALGHPLGASGAVLMTRMLHHMRDNGIRYGLQTMCEGGGTANATVVELI</sequence>
<dbReference type="InterPro" id="IPR020613">
    <property type="entry name" value="Thiolase_CS"/>
</dbReference>
<keyword evidence="3 4" id="KW-0012">Acyltransferase</keyword>
<gene>
    <name evidence="5" type="ORF">AWC04_04235</name>
</gene>
<dbReference type="NCBIfam" id="TIGR01930">
    <property type="entry name" value="AcCoA-C-Actrans"/>
    <property type="match status" value="1"/>
</dbReference>
<dbReference type="CDD" id="cd00751">
    <property type="entry name" value="thiolase"/>
    <property type="match status" value="1"/>
</dbReference>
<dbReference type="PIRSF" id="PIRSF000429">
    <property type="entry name" value="Ac-CoA_Ac_transf"/>
    <property type="match status" value="1"/>
</dbReference>
<dbReference type="InterPro" id="IPR002155">
    <property type="entry name" value="Thiolase"/>
</dbReference>
<reference evidence="5 6" key="1">
    <citation type="submission" date="2016-01" db="EMBL/GenBank/DDBJ databases">
        <title>The new phylogeny of the genus Mycobacterium.</title>
        <authorList>
            <person name="Tarcisio F."/>
            <person name="Conor M."/>
            <person name="Antonella G."/>
            <person name="Elisabetta G."/>
            <person name="Giulia F.S."/>
            <person name="Sara T."/>
            <person name="Anna F."/>
            <person name="Clotilde B."/>
            <person name="Roberto B."/>
            <person name="Veronica D.S."/>
            <person name="Fabio R."/>
            <person name="Monica P."/>
            <person name="Olivier J."/>
            <person name="Enrico T."/>
            <person name="Nicola S."/>
        </authorList>
    </citation>
    <scope>NUCLEOTIDE SEQUENCE [LARGE SCALE GENOMIC DNA]</scope>
    <source>
        <strain evidence="5 6">DSM 44179</strain>
    </source>
</reference>
<comment type="similarity">
    <text evidence="1 4">Belongs to the thiolase-like superfamily. Thiolase family.</text>
</comment>
<dbReference type="SUPFAM" id="SSF53901">
    <property type="entry name" value="Thiolase-like"/>
    <property type="match status" value="2"/>
</dbReference>
<dbReference type="Proteomes" id="UP000193484">
    <property type="component" value="Unassembled WGS sequence"/>
</dbReference>
<evidence type="ECO:0000256" key="1">
    <source>
        <dbReference type="ARBA" id="ARBA00010982"/>
    </source>
</evidence>
<dbReference type="InterPro" id="IPR016039">
    <property type="entry name" value="Thiolase-like"/>
</dbReference>
<evidence type="ECO:0000256" key="3">
    <source>
        <dbReference type="ARBA" id="ARBA00023315"/>
    </source>
</evidence>
<evidence type="ECO:0000313" key="6">
    <source>
        <dbReference type="Proteomes" id="UP000193484"/>
    </source>
</evidence>
<dbReference type="RefSeq" id="WP_085093427.1">
    <property type="nucleotide sequence ID" value="NZ_AP022603.1"/>
</dbReference>
<dbReference type="OrthoDB" id="9764638at2"/>
<accession>A0A1X1RHW0</accession>
<dbReference type="Gene3D" id="3.40.47.10">
    <property type="match status" value="2"/>
</dbReference>